<evidence type="ECO:0000313" key="4">
    <source>
        <dbReference type="EMBL" id="EAR22081.1"/>
    </source>
</evidence>
<accession>A4BPS6</accession>
<dbReference type="EMBL" id="AAOF01000004">
    <property type="protein sequence ID" value="EAR22081.1"/>
    <property type="molecule type" value="Genomic_DNA"/>
</dbReference>
<sequence length="167" mass="18298">MTIGRFQCGIAALIRSAVDGRYLLLQRADSKDYAAGVWECVTGRLEQGEGFEQALHREVAEEIGAPVRLHCVLGTTHFHRGSPDDPTNESVGVVYGCVLDNPDAVARSSEHKEHRWVTAPEALALLTADDPSTGWMRGIIARSEALWDYLPPPWAAFAERLGLETDA</sequence>
<keyword evidence="2" id="KW-0378">Hydrolase</keyword>
<keyword evidence="5" id="KW-1185">Reference proteome</keyword>
<dbReference type="HOGENOM" id="CLU_1592853_0_0_6"/>
<organism evidence="4 5">
    <name type="scientific">Nitrococcus mobilis Nb-231</name>
    <dbReference type="NCBI Taxonomy" id="314278"/>
    <lineage>
        <taxon>Bacteria</taxon>
        <taxon>Pseudomonadati</taxon>
        <taxon>Pseudomonadota</taxon>
        <taxon>Gammaproteobacteria</taxon>
        <taxon>Chromatiales</taxon>
        <taxon>Ectothiorhodospiraceae</taxon>
        <taxon>Nitrococcus</taxon>
    </lineage>
</organism>
<comment type="cofactor">
    <cofactor evidence="1">
        <name>Mg(2+)</name>
        <dbReference type="ChEBI" id="CHEBI:18420"/>
    </cofactor>
</comment>
<proteinExistence type="predicted"/>
<dbReference type="SUPFAM" id="SSF55811">
    <property type="entry name" value="Nudix"/>
    <property type="match status" value="1"/>
</dbReference>
<comment type="caution">
    <text evidence="4">The sequence shown here is derived from an EMBL/GenBank/DDBJ whole genome shotgun (WGS) entry which is preliminary data.</text>
</comment>
<dbReference type="PROSITE" id="PS51462">
    <property type="entry name" value="NUDIX"/>
    <property type="match status" value="1"/>
</dbReference>
<dbReference type="STRING" id="314278.NB231_04210"/>
<evidence type="ECO:0000256" key="1">
    <source>
        <dbReference type="ARBA" id="ARBA00001946"/>
    </source>
</evidence>
<dbReference type="PROSITE" id="PS00893">
    <property type="entry name" value="NUDIX_BOX"/>
    <property type="match status" value="1"/>
</dbReference>
<dbReference type="InterPro" id="IPR020084">
    <property type="entry name" value="NUDIX_hydrolase_CS"/>
</dbReference>
<protein>
    <submittedName>
        <fullName evidence="4">Probable mutator mutt protein (7,8-dihydro-8-oxoguanine-triphosphatase)</fullName>
    </submittedName>
</protein>
<dbReference type="AlphaFoldDB" id="A4BPS6"/>
<name>A4BPS6_9GAMM</name>
<dbReference type="RefSeq" id="WP_005000017.1">
    <property type="nucleotide sequence ID" value="NZ_CH672427.1"/>
</dbReference>
<gene>
    <name evidence="4" type="ORF">NB231_04210</name>
</gene>
<reference evidence="4 5" key="1">
    <citation type="submission" date="2006-02" db="EMBL/GenBank/DDBJ databases">
        <authorList>
            <person name="Waterbury J."/>
            <person name="Ferriera S."/>
            <person name="Johnson J."/>
            <person name="Kravitz S."/>
            <person name="Halpern A."/>
            <person name="Remington K."/>
            <person name="Beeson K."/>
            <person name="Tran B."/>
            <person name="Rogers Y.-H."/>
            <person name="Friedman R."/>
            <person name="Venter J.C."/>
        </authorList>
    </citation>
    <scope>NUCLEOTIDE SEQUENCE [LARGE SCALE GENOMIC DNA]</scope>
    <source>
        <strain evidence="4 5">Nb-231</strain>
    </source>
</reference>
<dbReference type="Pfam" id="PF00293">
    <property type="entry name" value="NUDIX"/>
    <property type="match status" value="1"/>
</dbReference>
<evidence type="ECO:0000256" key="2">
    <source>
        <dbReference type="ARBA" id="ARBA00022801"/>
    </source>
</evidence>
<dbReference type="InterPro" id="IPR015797">
    <property type="entry name" value="NUDIX_hydrolase-like_dom_sf"/>
</dbReference>
<dbReference type="eggNOG" id="COG1051">
    <property type="taxonomic scope" value="Bacteria"/>
</dbReference>
<dbReference type="Proteomes" id="UP000003374">
    <property type="component" value="Unassembled WGS sequence"/>
</dbReference>
<dbReference type="PANTHER" id="PTHR43736:SF1">
    <property type="entry name" value="DIHYDRONEOPTERIN TRIPHOSPHATE DIPHOSPHATASE"/>
    <property type="match status" value="1"/>
</dbReference>
<evidence type="ECO:0000259" key="3">
    <source>
        <dbReference type="PROSITE" id="PS51462"/>
    </source>
</evidence>
<dbReference type="OrthoDB" id="9787476at2"/>
<dbReference type="Gene3D" id="3.90.79.10">
    <property type="entry name" value="Nucleoside Triphosphate Pyrophosphohydrolase"/>
    <property type="match status" value="1"/>
</dbReference>
<dbReference type="GO" id="GO:0016787">
    <property type="term" value="F:hydrolase activity"/>
    <property type="evidence" value="ECO:0007669"/>
    <property type="project" value="UniProtKB-KW"/>
</dbReference>
<evidence type="ECO:0000313" key="5">
    <source>
        <dbReference type="Proteomes" id="UP000003374"/>
    </source>
</evidence>
<feature type="domain" description="Nudix hydrolase" evidence="3">
    <location>
        <begin position="4"/>
        <end position="143"/>
    </location>
</feature>
<dbReference type="InterPro" id="IPR000086">
    <property type="entry name" value="NUDIX_hydrolase_dom"/>
</dbReference>
<dbReference type="PANTHER" id="PTHR43736">
    <property type="entry name" value="ADP-RIBOSE PYROPHOSPHATASE"/>
    <property type="match status" value="1"/>
</dbReference>